<proteinExistence type="predicted"/>
<keyword evidence="3" id="KW-1185">Reference proteome</keyword>
<sequence length="235" mass="25677">MMPQINQRKYMRQLPGFSLVELLTAIAVVGVLSALISLGVVRARTQAYKSTSSSNVRQIVTTLNLYALDNGGRLPDQVHPTTGQDWSGTLVEEGFLAENEVFSSPGDTFERVYDGEARSYAINSSKYTYLQNGYMAPWPKLGDTNAKPAEIALIPPNIILVGENFGGGNDGSGAVVGIAEHEGLDASTRDFYDDQGAFYGKADGSVAFRSSEEMKQYRADTDYGGDPRDPWKWKN</sequence>
<dbReference type="GO" id="GO:0015628">
    <property type="term" value="P:protein secretion by the type II secretion system"/>
    <property type="evidence" value="ECO:0007669"/>
    <property type="project" value="InterPro"/>
</dbReference>
<protein>
    <submittedName>
        <fullName evidence="2">Type II secretion system protein</fullName>
    </submittedName>
</protein>
<name>A0AAQ3LDF7_9BACT</name>
<accession>A0AAQ3LDF7</accession>
<dbReference type="PRINTS" id="PR00813">
    <property type="entry name" value="BCTERIALGSPG"/>
</dbReference>
<dbReference type="EMBL" id="CP136920">
    <property type="protein sequence ID" value="WOO41845.1"/>
    <property type="molecule type" value="Genomic_DNA"/>
</dbReference>
<dbReference type="GO" id="GO:0015627">
    <property type="term" value="C:type II protein secretion system complex"/>
    <property type="evidence" value="ECO:0007669"/>
    <property type="project" value="InterPro"/>
</dbReference>
<gene>
    <name evidence="2" type="ORF">RZN69_02010</name>
</gene>
<organism evidence="2 3">
    <name type="scientific">Rubellicoccus peritrichatus</name>
    <dbReference type="NCBI Taxonomy" id="3080537"/>
    <lineage>
        <taxon>Bacteria</taxon>
        <taxon>Pseudomonadati</taxon>
        <taxon>Verrucomicrobiota</taxon>
        <taxon>Opitutia</taxon>
        <taxon>Puniceicoccales</taxon>
        <taxon>Cerasicoccaceae</taxon>
        <taxon>Rubellicoccus</taxon>
    </lineage>
</organism>
<evidence type="ECO:0000256" key="1">
    <source>
        <dbReference type="ARBA" id="ARBA00022481"/>
    </source>
</evidence>
<dbReference type="KEGG" id="puo:RZN69_02010"/>
<evidence type="ECO:0000313" key="2">
    <source>
        <dbReference type="EMBL" id="WOO41845.1"/>
    </source>
</evidence>
<evidence type="ECO:0000313" key="3">
    <source>
        <dbReference type="Proteomes" id="UP001304300"/>
    </source>
</evidence>
<dbReference type="AlphaFoldDB" id="A0AAQ3LDF7"/>
<dbReference type="Gene3D" id="3.30.700.10">
    <property type="entry name" value="Glycoprotein, Type 4 Pilin"/>
    <property type="match status" value="1"/>
</dbReference>
<dbReference type="Pfam" id="PF07963">
    <property type="entry name" value="N_methyl"/>
    <property type="match status" value="1"/>
</dbReference>
<dbReference type="Proteomes" id="UP001304300">
    <property type="component" value="Chromosome"/>
</dbReference>
<dbReference type="InterPro" id="IPR012902">
    <property type="entry name" value="N_methyl_site"/>
</dbReference>
<reference evidence="2 3" key="1">
    <citation type="submission" date="2023-10" db="EMBL/GenBank/DDBJ databases">
        <title>Rubellicoccus peritrichatus gen. nov., sp. nov., isolated from an algae of coral reef tank.</title>
        <authorList>
            <person name="Luo J."/>
        </authorList>
    </citation>
    <scope>NUCLEOTIDE SEQUENCE [LARGE SCALE GENOMIC DNA]</scope>
    <source>
        <strain evidence="2 3">CR14</strain>
    </source>
</reference>
<dbReference type="RefSeq" id="WP_317834329.1">
    <property type="nucleotide sequence ID" value="NZ_CP136920.1"/>
</dbReference>
<dbReference type="InterPro" id="IPR000983">
    <property type="entry name" value="Bac_GSPG_pilin"/>
</dbReference>
<dbReference type="SUPFAM" id="SSF54523">
    <property type="entry name" value="Pili subunits"/>
    <property type="match status" value="1"/>
</dbReference>
<dbReference type="PANTHER" id="PTHR30093">
    <property type="entry name" value="GENERAL SECRETION PATHWAY PROTEIN G"/>
    <property type="match status" value="1"/>
</dbReference>
<keyword evidence="1" id="KW-0488">Methylation</keyword>
<dbReference type="NCBIfam" id="TIGR02532">
    <property type="entry name" value="IV_pilin_GFxxxE"/>
    <property type="match status" value="1"/>
</dbReference>
<dbReference type="InterPro" id="IPR045584">
    <property type="entry name" value="Pilin-like"/>
</dbReference>